<dbReference type="PANTHER" id="PTHR24214:SF38">
    <property type="entry name" value="PDZ AND LIM DOMAIN PROTEIN ZASP-RELATED"/>
    <property type="match status" value="1"/>
</dbReference>
<evidence type="ECO:0000256" key="3">
    <source>
        <dbReference type="ARBA" id="ARBA00023038"/>
    </source>
</evidence>
<dbReference type="GO" id="GO:0001725">
    <property type="term" value="C:stress fiber"/>
    <property type="evidence" value="ECO:0007669"/>
    <property type="project" value="TreeGrafter"/>
</dbReference>
<dbReference type="AlphaFoldDB" id="A0A813YJX4"/>
<dbReference type="SMART" id="SM00228">
    <property type="entry name" value="PDZ"/>
    <property type="match status" value="1"/>
</dbReference>
<keyword evidence="3" id="KW-0479">Metal-binding</keyword>
<dbReference type="EMBL" id="CAJNOC010001710">
    <property type="protein sequence ID" value="CAF0885454.1"/>
    <property type="molecule type" value="Genomic_DNA"/>
</dbReference>
<name>A0A813YJX4_9BILA</name>
<organism evidence="5 6">
    <name type="scientific">Brachionus calyciflorus</name>
    <dbReference type="NCBI Taxonomy" id="104777"/>
    <lineage>
        <taxon>Eukaryota</taxon>
        <taxon>Metazoa</taxon>
        <taxon>Spiralia</taxon>
        <taxon>Gnathifera</taxon>
        <taxon>Rotifera</taxon>
        <taxon>Eurotatoria</taxon>
        <taxon>Monogononta</taxon>
        <taxon>Pseudotrocha</taxon>
        <taxon>Ploima</taxon>
        <taxon>Brachionidae</taxon>
        <taxon>Brachionus</taxon>
    </lineage>
</organism>
<dbReference type="Proteomes" id="UP000663879">
    <property type="component" value="Unassembled WGS sequence"/>
</dbReference>
<sequence>MANFTAPMIPIILERHDPSVPWGFRLQGGADYRLHLSIKKVNPNSPAHNKLHPGDVIVGIQGADVSNFTHQQGSDLIKMSGGSLNLLVRKGQYNVIKPTRPPTKFTQTGQTILPVQNAYRRF</sequence>
<keyword evidence="2" id="KW-0963">Cytoplasm</keyword>
<dbReference type="Gene3D" id="2.30.42.10">
    <property type="match status" value="1"/>
</dbReference>
<dbReference type="GO" id="GO:0030018">
    <property type="term" value="C:Z disc"/>
    <property type="evidence" value="ECO:0007669"/>
    <property type="project" value="TreeGrafter"/>
</dbReference>
<keyword evidence="3" id="KW-0440">LIM domain</keyword>
<evidence type="ECO:0000313" key="6">
    <source>
        <dbReference type="Proteomes" id="UP000663879"/>
    </source>
</evidence>
<comment type="subcellular location">
    <subcellularLocation>
        <location evidence="1">Cytoplasm</location>
    </subcellularLocation>
</comment>
<dbReference type="InterPro" id="IPR001478">
    <property type="entry name" value="PDZ"/>
</dbReference>
<comment type="caution">
    <text evidence="5">The sequence shown here is derived from an EMBL/GenBank/DDBJ whole genome shotgun (WGS) entry which is preliminary data.</text>
</comment>
<dbReference type="PROSITE" id="PS50106">
    <property type="entry name" value="PDZ"/>
    <property type="match status" value="1"/>
</dbReference>
<dbReference type="GO" id="GO:0030036">
    <property type="term" value="P:actin cytoskeleton organization"/>
    <property type="evidence" value="ECO:0007669"/>
    <property type="project" value="TreeGrafter"/>
</dbReference>
<evidence type="ECO:0000259" key="4">
    <source>
        <dbReference type="PROSITE" id="PS50106"/>
    </source>
</evidence>
<reference evidence="5" key="1">
    <citation type="submission" date="2021-02" db="EMBL/GenBank/DDBJ databases">
        <authorList>
            <person name="Nowell W R."/>
        </authorList>
    </citation>
    <scope>NUCLEOTIDE SEQUENCE</scope>
    <source>
        <strain evidence="5">Ploen Becks lab</strain>
    </source>
</reference>
<dbReference type="GO" id="GO:0003779">
    <property type="term" value="F:actin binding"/>
    <property type="evidence" value="ECO:0007669"/>
    <property type="project" value="TreeGrafter"/>
</dbReference>
<evidence type="ECO:0000256" key="1">
    <source>
        <dbReference type="ARBA" id="ARBA00004496"/>
    </source>
</evidence>
<dbReference type="PANTHER" id="PTHR24214">
    <property type="entry name" value="PDZ AND LIM DOMAIN PROTEIN ZASP"/>
    <property type="match status" value="1"/>
</dbReference>
<dbReference type="GO" id="GO:0051371">
    <property type="term" value="F:muscle alpha-actinin binding"/>
    <property type="evidence" value="ECO:0007669"/>
    <property type="project" value="TreeGrafter"/>
</dbReference>
<keyword evidence="3" id="KW-0862">Zinc</keyword>
<dbReference type="InterPro" id="IPR050604">
    <property type="entry name" value="PDZ-LIM_domain"/>
</dbReference>
<dbReference type="SUPFAM" id="SSF50156">
    <property type="entry name" value="PDZ domain-like"/>
    <property type="match status" value="1"/>
</dbReference>
<evidence type="ECO:0000256" key="2">
    <source>
        <dbReference type="ARBA" id="ARBA00022490"/>
    </source>
</evidence>
<gene>
    <name evidence="5" type="ORF">OXX778_LOCUS10637</name>
</gene>
<protein>
    <recommendedName>
        <fullName evidence="4">PDZ domain-containing protein</fullName>
    </recommendedName>
</protein>
<evidence type="ECO:0000313" key="5">
    <source>
        <dbReference type="EMBL" id="CAF0885454.1"/>
    </source>
</evidence>
<dbReference type="OrthoDB" id="44841at2759"/>
<feature type="domain" description="PDZ" evidence="4">
    <location>
        <begin position="10"/>
        <end position="92"/>
    </location>
</feature>
<dbReference type="CDD" id="cd23068">
    <property type="entry name" value="PDZ_ZASP52-like"/>
    <property type="match status" value="1"/>
</dbReference>
<dbReference type="GO" id="GO:0005912">
    <property type="term" value="C:adherens junction"/>
    <property type="evidence" value="ECO:0007669"/>
    <property type="project" value="TreeGrafter"/>
</dbReference>
<proteinExistence type="predicted"/>
<dbReference type="FunFam" id="2.30.42.10:FF:000055">
    <property type="entry name" value="PDZ and LIM domain protein 3"/>
    <property type="match status" value="1"/>
</dbReference>
<dbReference type="InterPro" id="IPR036034">
    <property type="entry name" value="PDZ_sf"/>
</dbReference>
<dbReference type="GO" id="GO:0061061">
    <property type="term" value="P:muscle structure development"/>
    <property type="evidence" value="ECO:0007669"/>
    <property type="project" value="TreeGrafter"/>
</dbReference>
<accession>A0A813YJX4</accession>
<dbReference type="Pfam" id="PF00595">
    <property type="entry name" value="PDZ"/>
    <property type="match status" value="1"/>
</dbReference>
<keyword evidence="6" id="KW-1185">Reference proteome</keyword>
<dbReference type="GO" id="GO:0031941">
    <property type="term" value="C:filamentous actin"/>
    <property type="evidence" value="ECO:0007669"/>
    <property type="project" value="TreeGrafter"/>
</dbReference>